<evidence type="ECO:0000313" key="12">
    <source>
        <dbReference type="Proteomes" id="UP001500307"/>
    </source>
</evidence>
<dbReference type="PANTHER" id="PTHR12468:SF2">
    <property type="entry name" value="GPI MANNOSYLTRANSFERASE 2"/>
    <property type="match status" value="1"/>
</dbReference>
<feature type="transmembrane region" description="Helical" evidence="10">
    <location>
        <begin position="148"/>
        <end position="164"/>
    </location>
</feature>
<feature type="transmembrane region" description="Helical" evidence="10">
    <location>
        <begin position="320"/>
        <end position="339"/>
    </location>
</feature>
<evidence type="ECO:0000256" key="3">
    <source>
        <dbReference type="ARBA" id="ARBA00022502"/>
    </source>
</evidence>
<keyword evidence="7" id="KW-0256">Endoplasmic reticulum</keyword>
<dbReference type="InterPro" id="IPR007315">
    <property type="entry name" value="PIG-V/Gpi18"/>
</dbReference>
<feature type="transmembrane region" description="Helical" evidence="10">
    <location>
        <begin position="97"/>
        <end position="114"/>
    </location>
</feature>
<protein>
    <submittedName>
        <fullName evidence="11">Glycosyltransferase family 39 protein</fullName>
    </submittedName>
</protein>
<comment type="subcellular location">
    <subcellularLocation>
        <location evidence="1">Endoplasmic reticulum membrane</location>
        <topology evidence="1">Multi-pass membrane protein</topology>
    </subcellularLocation>
</comment>
<proteinExistence type="predicted"/>
<evidence type="ECO:0000256" key="5">
    <source>
        <dbReference type="ARBA" id="ARBA00022679"/>
    </source>
</evidence>
<dbReference type="EMBL" id="BAABGU010000007">
    <property type="protein sequence ID" value="GAA4566884.1"/>
    <property type="molecule type" value="Genomic_DNA"/>
</dbReference>
<evidence type="ECO:0000256" key="10">
    <source>
        <dbReference type="SAM" id="Phobius"/>
    </source>
</evidence>
<name>A0ABP8SE69_9ACTN</name>
<keyword evidence="4" id="KW-0328">Glycosyltransferase</keyword>
<evidence type="ECO:0000256" key="1">
    <source>
        <dbReference type="ARBA" id="ARBA00004477"/>
    </source>
</evidence>
<feature type="transmembrane region" description="Helical" evidence="10">
    <location>
        <begin position="292"/>
        <end position="314"/>
    </location>
</feature>
<reference evidence="12" key="1">
    <citation type="journal article" date="2019" name="Int. J. Syst. Evol. Microbiol.">
        <title>The Global Catalogue of Microorganisms (GCM) 10K type strain sequencing project: providing services to taxonomists for standard genome sequencing and annotation.</title>
        <authorList>
            <consortium name="The Broad Institute Genomics Platform"/>
            <consortium name="The Broad Institute Genome Sequencing Center for Infectious Disease"/>
            <person name="Wu L."/>
            <person name="Ma J."/>
        </authorList>
    </citation>
    <scope>NUCLEOTIDE SEQUENCE [LARGE SCALE GENOMIC DNA]</scope>
    <source>
        <strain evidence="12">JCM 3175</strain>
    </source>
</reference>
<dbReference type="PANTHER" id="PTHR12468">
    <property type="entry name" value="GPI MANNOSYLTRANSFERASE 2"/>
    <property type="match status" value="1"/>
</dbReference>
<keyword evidence="3" id="KW-0337">GPI-anchor biosynthesis</keyword>
<keyword evidence="6 10" id="KW-0812">Transmembrane</keyword>
<comment type="caution">
    <text evidence="11">The sequence shown here is derived from an EMBL/GenBank/DDBJ whole genome shotgun (WGS) entry which is preliminary data.</text>
</comment>
<keyword evidence="8 10" id="KW-1133">Transmembrane helix</keyword>
<keyword evidence="5" id="KW-0808">Transferase</keyword>
<sequence length="393" mass="42754">MTPAPAAGTGQPDGPADGRRLGWWLRYPAAQAMALYALLRVSGLVILAIFAHRAGTDFWPLLHSRFDSSWYVQIADNGYDQGLVNHRPDGSSRLPNLPFFPLYPGLIAAVAAITPFSTPVAALIVSWLGGLAAAAGIYAVGAHLGSRRVGLLLVGLWAVLPHAIVQNMAYTETIFTALVAWTLYALLRRQWLTAGLLCLVAGLSRPTATTVAAAVGLTALVAIVRRQDGWRPWVAAALSPLGYLGYLAWIGHRLGRIDGYFHMQETTWRIGFDGGASTVKALDEMLTQPTRLAFYMSTLLLGLAVVLIALLVLHRYPLPLVIYSIAFFLISIGTENYYWAKGRYLMPAFTLLLPIAMGLGKARRSTVVALFVFLVLVSGWYGTYLCLIWKASP</sequence>
<feature type="transmembrane region" description="Helical" evidence="10">
    <location>
        <begin position="29"/>
        <end position="51"/>
    </location>
</feature>
<keyword evidence="12" id="KW-1185">Reference proteome</keyword>
<feature type="transmembrane region" description="Helical" evidence="10">
    <location>
        <begin position="194"/>
        <end position="224"/>
    </location>
</feature>
<keyword evidence="9 10" id="KW-0472">Membrane</keyword>
<accession>A0ABP8SE69</accession>
<gene>
    <name evidence="11" type="ORF">GCM10023176_17950</name>
</gene>
<feature type="transmembrane region" description="Helical" evidence="10">
    <location>
        <begin position="368"/>
        <end position="389"/>
    </location>
</feature>
<evidence type="ECO:0000256" key="7">
    <source>
        <dbReference type="ARBA" id="ARBA00022824"/>
    </source>
</evidence>
<evidence type="ECO:0000256" key="2">
    <source>
        <dbReference type="ARBA" id="ARBA00004687"/>
    </source>
</evidence>
<feature type="transmembrane region" description="Helical" evidence="10">
    <location>
        <begin position="120"/>
        <end position="141"/>
    </location>
</feature>
<dbReference type="Proteomes" id="UP001500307">
    <property type="component" value="Unassembled WGS sequence"/>
</dbReference>
<evidence type="ECO:0000256" key="9">
    <source>
        <dbReference type="ARBA" id="ARBA00023136"/>
    </source>
</evidence>
<comment type="pathway">
    <text evidence="2">Glycolipid biosynthesis; glycosylphosphatidylinositol-anchor biosynthesis.</text>
</comment>
<evidence type="ECO:0000256" key="8">
    <source>
        <dbReference type="ARBA" id="ARBA00022989"/>
    </source>
</evidence>
<evidence type="ECO:0000256" key="4">
    <source>
        <dbReference type="ARBA" id="ARBA00022676"/>
    </source>
</evidence>
<feature type="transmembrane region" description="Helical" evidence="10">
    <location>
        <begin position="230"/>
        <end position="249"/>
    </location>
</feature>
<evidence type="ECO:0000313" key="11">
    <source>
        <dbReference type="EMBL" id="GAA4566884.1"/>
    </source>
</evidence>
<feature type="transmembrane region" description="Helical" evidence="10">
    <location>
        <begin position="170"/>
        <end position="187"/>
    </location>
</feature>
<evidence type="ECO:0000256" key="6">
    <source>
        <dbReference type="ARBA" id="ARBA00022692"/>
    </source>
</evidence>
<organism evidence="11 12">
    <name type="scientific">Micromonospora coerulea</name>
    <dbReference type="NCBI Taxonomy" id="47856"/>
    <lineage>
        <taxon>Bacteria</taxon>
        <taxon>Bacillati</taxon>
        <taxon>Actinomycetota</taxon>
        <taxon>Actinomycetes</taxon>
        <taxon>Micromonosporales</taxon>
        <taxon>Micromonosporaceae</taxon>
        <taxon>Micromonospora</taxon>
    </lineage>
</organism>